<dbReference type="Proteomes" id="UP001153076">
    <property type="component" value="Unassembled WGS sequence"/>
</dbReference>
<dbReference type="InterPro" id="IPR018338">
    <property type="entry name" value="Carbonic_anhydrase_a-class_CS"/>
</dbReference>
<evidence type="ECO:0000256" key="8">
    <source>
        <dbReference type="ARBA" id="ARBA00048348"/>
    </source>
</evidence>
<dbReference type="PANTHER" id="PTHR18952">
    <property type="entry name" value="CARBONIC ANHYDRASE"/>
    <property type="match status" value="1"/>
</dbReference>
<feature type="compositionally biased region" description="Basic and acidic residues" evidence="10">
    <location>
        <begin position="235"/>
        <end position="246"/>
    </location>
</feature>
<dbReference type="CDD" id="cd03124">
    <property type="entry name" value="alpha_CA_prokaryotic_like"/>
    <property type="match status" value="1"/>
</dbReference>
<comment type="function">
    <text evidence="9">Reversible hydration of carbon dioxide.</text>
</comment>
<dbReference type="PROSITE" id="PS00162">
    <property type="entry name" value="ALPHA_CA_1"/>
    <property type="match status" value="1"/>
</dbReference>
<evidence type="ECO:0000313" key="13">
    <source>
        <dbReference type="Proteomes" id="UP001153076"/>
    </source>
</evidence>
<evidence type="ECO:0000256" key="4">
    <source>
        <dbReference type="ARBA" id="ARBA00022729"/>
    </source>
</evidence>
<dbReference type="PANTHER" id="PTHR18952:SF271">
    <property type="entry name" value="ALPHA CARBONIC ANHYDRASE 4-RELATED"/>
    <property type="match status" value="1"/>
</dbReference>
<sequence length="255" mass="29068">MPLYCVLFKSKLKHFIDEESAFSYEEGTTNGPERWGEINPHWGVCNNGKFQSPVDLGFVQIAPNLGKLKRNYKSAPASIKNRGHDIAVFWKGDAGGITINGTYYNLTQCHWHSPSEHTLHSKRFSLELHMVHSTSDGKTAVIGIMYKYGRPDTFLNKLLPQIKSIEENVKERDLGIVNPGHIKFGSRKYFRYIGSLTVPPCTEGVIWTIVNKVRTVSREQVRALREAVHDGFEENARPIQKQEGRKVQMYTPRSH</sequence>
<gene>
    <name evidence="12" type="ORF">Cgig2_013623</name>
</gene>
<comment type="similarity">
    <text evidence="9">Belongs to the alpha-carbonic anhydrase family.</text>
</comment>
<feature type="domain" description="Alpha-carbonic anhydrase" evidence="11">
    <location>
        <begin position="20"/>
        <end position="251"/>
    </location>
</feature>
<keyword evidence="4" id="KW-0732">Signal</keyword>
<evidence type="ECO:0000256" key="7">
    <source>
        <dbReference type="ARBA" id="ARBA00023239"/>
    </source>
</evidence>
<dbReference type="SMART" id="SM01057">
    <property type="entry name" value="Carb_anhydrase"/>
    <property type="match status" value="1"/>
</dbReference>
<evidence type="ECO:0000256" key="3">
    <source>
        <dbReference type="ARBA" id="ARBA00022723"/>
    </source>
</evidence>
<dbReference type="EC" id="4.2.1.1" evidence="2 9"/>
<dbReference type="OrthoDB" id="429145at2759"/>
<accession>A0A9Q1KBK0</accession>
<comment type="caution">
    <text evidence="12">The sequence shown here is derived from an EMBL/GenBank/DDBJ whole genome shotgun (WGS) entry which is preliminary data.</text>
</comment>
<dbReference type="EMBL" id="JAKOGI010000189">
    <property type="protein sequence ID" value="KAJ8440464.1"/>
    <property type="molecule type" value="Genomic_DNA"/>
</dbReference>
<name>A0A9Q1KBK0_9CARY</name>
<dbReference type="GO" id="GO:0008270">
    <property type="term" value="F:zinc ion binding"/>
    <property type="evidence" value="ECO:0007669"/>
    <property type="project" value="UniProtKB-UniRule"/>
</dbReference>
<evidence type="ECO:0000256" key="5">
    <source>
        <dbReference type="ARBA" id="ARBA00022833"/>
    </source>
</evidence>
<evidence type="ECO:0000256" key="2">
    <source>
        <dbReference type="ARBA" id="ARBA00012925"/>
    </source>
</evidence>
<dbReference type="GO" id="GO:0006730">
    <property type="term" value="P:one-carbon metabolic process"/>
    <property type="evidence" value="ECO:0007669"/>
    <property type="project" value="TreeGrafter"/>
</dbReference>
<keyword evidence="5 9" id="KW-0862">Zinc</keyword>
<dbReference type="GO" id="GO:0004089">
    <property type="term" value="F:carbonate dehydratase activity"/>
    <property type="evidence" value="ECO:0007669"/>
    <property type="project" value="UniProtKB-UniRule"/>
</dbReference>
<keyword evidence="13" id="KW-1185">Reference proteome</keyword>
<reference evidence="12" key="1">
    <citation type="submission" date="2022-04" db="EMBL/GenBank/DDBJ databases">
        <title>Carnegiea gigantea Genome sequencing and assembly v2.</title>
        <authorList>
            <person name="Copetti D."/>
            <person name="Sanderson M.J."/>
            <person name="Burquez A."/>
            <person name="Wojciechowski M.F."/>
        </authorList>
    </citation>
    <scope>NUCLEOTIDE SEQUENCE</scope>
    <source>
        <strain evidence="12">SGP5-SGP5p</strain>
        <tissue evidence="12">Aerial part</tissue>
    </source>
</reference>
<dbReference type="InterPro" id="IPR036398">
    <property type="entry name" value="CA_dom_sf"/>
</dbReference>
<dbReference type="FunFam" id="3.10.200.10:FF:000007">
    <property type="entry name" value="Alpha carbonic anhydrase 3"/>
    <property type="match status" value="1"/>
</dbReference>
<proteinExistence type="inferred from homology"/>
<evidence type="ECO:0000256" key="10">
    <source>
        <dbReference type="SAM" id="MobiDB-lite"/>
    </source>
</evidence>
<dbReference type="InterPro" id="IPR001148">
    <property type="entry name" value="CA_dom"/>
</dbReference>
<evidence type="ECO:0000313" key="12">
    <source>
        <dbReference type="EMBL" id="KAJ8440464.1"/>
    </source>
</evidence>
<comment type="cofactor">
    <cofactor evidence="1 9">
        <name>Zn(2+)</name>
        <dbReference type="ChEBI" id="CHEBI:29105"/>
    </cofactor>
</comment>
<protein>
    <recommendedName>
        <fullName evidence="2 9">Carbonic anhydrase</fullName>
        <ecNumber evidence="2 9">4.2.1.1</ecNumber>
    </recommendedName>
</protein>
<dbReference type="Pfam" id="PF00194">
    <property type="entry name" value="Carb_anhydrase"/>
    <property type="match status" value="1"/>
</dbReference>
<dbReference type="SUPFAM" id="SSF51069">
    <property type="entry name" value="Carbonic anhydrase"/>
    <property type="match status" value="1"/>
</dbReference>
<keyword evidence="3 9" id="KW-0479">Metal-binding</keyword>
<evidence type="ECO:0000259" key="11">
    <source>
        <dbReference type="PROSITE" id="PS51144"/>
    </source>
</evidence>
<organism evidence="12 13">
    <name type="scientific">Carnegiea gigantea</name>
    <dbReference type="NCBI Taxonomy" id="171969"/>
    <lineage>
        <taxon>Eukaryota</taxon>
        <taxon>Viridiplantae</taxon>
        <taxon>Streptophyta</taxon>
        <taxon>Embryophyta</taxon>
        <taxon>Tracheophyta</taxon>
        <taxon>Spermatophyta</taxon>
        <taxon>Magnoliopsida</taxon>
        <taxon>eudicotyledons</taxon>
        <taxon>Gunneridae</taxon>
        <taxon>Pentapetalae</taxon>
        <taxon>Caryophyllales</taxon>
        <taxon>Cactineae</taxon>
        <taxon>Cactaceae</taxon>
        <taxon>Cactoideae</taxon>
        <taxon>Echinocereeae</taxon>
        <taxon>Carnegiea</taxon>
    </lineage>
</organism>
<dbReference type="AlphaFoldDB" id="A0A9Q1KBK0"/>
<dbReference type="InterPro" id="IPR041891">
    <property type="entry name" value="Alpha_CA_prokaryot-like"/>
</dbReference>
<feature type="region of interest" description="Disordered" evidence="10">
    <location>
        <begin position="235"/>
        <end position="255"/>
    </location>
</feature>
<evidence type="ECO:0000256" key="1">
    <source>
        <dbReference type="ARBA" id="ARBA00001947"/>
    </source>
</evidence>
<dbReference type="PROSITE" id="PS51144">
    <property type="entry name" value="ALPHA_CA_2"/>
    <property type="match status" value="1"/>
</dbReference>
<keyword evidence="7 9" id="KW-0456">Lyase</keyword>
<evidence type="ECO:0000256" key="9">
    <source>
        <dbReference type="RuleBase" id="RU367011"/>
    </source>
</evidence>
<dbReference type="Gene3D" id="3.10.200.10">
    <property type="entry name" value="Alpha carbonic anhydrase"/>
    <property type="match status" value="1"/>
</dbReference>
<comment type="catalytic activity">
    <reaction evidence="8 9">
        <text>hydrogencarbonate + H(+) = CO2 + H2O</text>
        <dbReference type="Rhea" id="RHEA:10748"/>
        <dbReference type="ChEBI" id="CHEBI:15377"/>
        <dbReference type="ChEBI" id="CHEBI:15378"/>
        <dbReference type="ChEBI" id="CHEBI:16526"/>
        <dbReference type="ChEBI" id="CHEBI:17544"/>
        <dbReference type="EC" id="4.2.1.1"/>
    </reaction>
</comment>
<dbReference type="InterPro" id="IPR023561">
    <property type="entry name" value="Carbonic_anhydrase_a-class"/>
</dbReference>
<evidence type="ECO:0000256" key="6">
    <source>
        <dbReference type="ARBA" id="ARBA00023180"/>
    </source>
</evidence>
<keyword evidence="6" id="KW-0325">Glycoprotein</keyword>